<dbReference type="PROSITE" id="PS00135">
    <property type="entry name" value="TRYPSIN_SER"/>
    <property type="match status" value="1"/>
</dbReference>
<dbReference type="InterPro" id="IPR009003">
    <property type="entry name" value="Peptidase_S1_PA"/>
</dbReference>
<gene>
    <name evidence="9" type="ORF">MEUPH1_LOCUS5756</name>
</gene>
<dbReference type="Pfam" id="PF00089">
    <property type="entry name" value="Trypsin"/>
    <property type="match status" value="1"/>
</dbReference>
<keyword evidence="3 7" id="KW-0645">Protease</keyword>
<dbReference type="InterPro" id="IPR018114">
    <property type="entry name" value="TRYPSIN_HIS"/>
</dbReference>
<evidence type="ECO:0000256" key="2">
    <source>
        <dbReference type="ARBA" id="ARBA00022525"/>
    </source>
</evidence>
<evidence type="ECO:0000313" key="10">
    <source>
        <dbReference type="Proteomes" id="UP001160148"/>
    </source>
</evidence>
<proteinExistence type="predicted"/>
<evidence type="ECO:0000256" key="7">
    <source>
        <dbReference type="RuleBase" id="RU363034"/>
    </source>
</evidence>
<keyword evidence="2" id="KW-0964">Secreted</keyword>
<dbReference type="GO" id="GO:0004252">
    <property type="term" value="F:serine-type endopeptidase activity"/>
    <property type="evidence" value="ECO:0007669"/>
    <property type="project" value="InterPro"/>
</dbReference>
<dbReference type="AlphaFoldDB" id="A0AAV0W119"/>
<evidence type="ECO:0000256" key="5">
    <source>
        <dbReference type="ARBA" id="ARBA00022825"/>
    </source>
</evidence>
<dbReference type="PANTHER" id="PTHR24252:SF7">
    <property type="entry name" value="HYALIN"/>
    <property type="match status" value="1"/>
</dbReference>
<dbReference type="CDD" id="cd00190">
    <property type="entry name" value="Tryp_SPc"/>
    <property type="match status" value="1"/>
</dbReference>
<dbReference type="InterPro" id="IPR043504">
    <property type="entry name" value="Peptidase_S1_PA_chymotrypsin"/>
</dbReference>
<dbReference type="InterPro" id="IPR001254">
    <property type="entry name" value="Trypsin_dom"/>
</dbReference>
<comment type="caution">
    <text evidence="9">The sequence shown here is derived from an EMBL/GenBank/DDBJ whole genome shotgun (WGS) entry which is preliminary data.</text>
</comment>
<dbReference type="SMART" id="SM00020">
    <property type="entry name" value="Tryp_SPc"/>
    <property type="match status" value="1"/>
</dbReference>
<dbReference type="SUPFAM" id="SSF50494">
    <property type="entry name" value="Trypsin-like serine proteases"/>
    <property type="match status" value="1"/>
</dbReference>
<name>A0AAV0W119_9HEMI</name>
<dbReference type="GO" id="GO:0005576">
    <property type="term" value="C:extracellular region"/>
    <property type="evidence" value="ECO:0007669"/>
    <property type="project" value="UniProtKB-SubCell"/>
</dbReference>
<accession>A0AAV0W119</accession>
<keyword evidence="10" id="KW-1185">Reference proteome</keyword>
<dbReference type="Gene3D" id="2.40.10.10">
    <property type="entry name" value="Trypsin-like serine proteases"/>
    <property type="match status" value="1"/>
</dbReference>
<evidence type="ECO:0000313" key="9">
    <source>
        <dbReference type="EMBL" id="CAI6349157.1"/>
    </source>
</evidence>
<evidence type="ECO:0000259" key="8">
    <source>
        <dbReference type="PROSITE" id="PS50240"/>
    </source>
</evidence>
<dbReference type="InterPro" id="IPR033116">
    <property type="entry name" value="TRYPSIN_SER"/>
</dbReference>
<evidence type="ECO:0000256" key="6">
    <source>
        <dbReference type="ARBA" id="ARBA00023157"/>
    </source>
</evidence>
<dbReference type="PRINTS" id="PR00722">
    <property type="entry name" value="CHYMOTRYPSIN"/>
</dbReference>
<dbReference type="PANTHER" id="PTHR24252">
    <property type="entry name" value="ACROSIN-RELATED"/>
    <property type="match status" value="1"/>
</dbReference>
<dbReference type="Proteomes" id="UP001160148">
    <property type="component" value="Unassembled WGS sequence"/>
</dbReference>
<evidence type="ECO:0000256" key="3">
    <source>
        <dbReference type="ARBA" id="ARBA00022670"/>
    </source>
</evidence>
<dbReference type="FunFam" id="2.40.10.10:FF:000047">
    <property type="entry name" value="Trypsin eta"/>
    <property type="match status" value="1"/>
</dbReference>
<dbReference type="PROSITE" id="PS00134">
    <property type="entry name" value="TRYPSIN_HIS"/>
    <property type="match status" value="1"/>
</dbReference>
<keyword evidence="4 7" id="KW-0378">Hydrolase</keyword>
<protein>
    <recommendedName>
        <fullName evidence="8">Peptidase S1 domain-containing protein</fullName>
    </recommendedName>
</protein>
<dbReference type="GO" id="GO:0016485">
    <property type="term" value="P:protein processing"/>
    <property type="evidence" value="ECO:0007669"/>
    <property type="project" value="UniProtKB-ARBA"/>
</dbReference>
<dbReference type="InterPro" id="IPR001314">
    <property type="entry name" value="Peptidase_S1A"/>
</dbReference>
<organism evidence="9 10">
    <name type="scientific">Macrosiphum euphorbiae</name>
    <name type="common">potato aphid</name>
    <dbReference type="NCBI Taxonomy" id="13131"/>
    <lineage>
        <taxon>Eukaryota</taxon>
        <taxon>Metazoa</taxon>
        <taxon>Ecdysozoa</taxon>
        <taxon>Arthropoda</taxon>
        <taxon>Hexapoda</taxon>
        <taxon>Insecta</taxon>
        <taxon>Pterygota</taxon>
        <taxon>Neoptera</taxon>
        <taxon>Paraneoptera</taxon>
        <taxon>Hemiptera</taxon>
        <taxon>Sternorrhyncha</taxon>
        <taxon>Aphidomorpha</taxon>
        <taxon>Aphidoidea</taxon>
        <taxon>Aphididae</taxon>
        <taxon>Macrosiphini</taxon>
        <taxon>Macrosiphum</taxon>
    </lineage>
</organism>
<keyword evidence="6" id="KW-1015">Disulfide bond</keyword>
<evidence type="ECO:0000256" key="1">
    <source>
        <dbReference type="ARBA" id="ARBA00004613"/>
    </source>
</evidence>
<keyword evidence="5 7" id="KW-0720">Serine protease</keyword>
<feature type="domain" description="Peptidase S1" evidence="8">
    <location>
        <begin position="151"/>
        <end position="400"/>
    </location>
</feature>
<dbReference type="EMBL" id="CARXXK010000001">
    <property type="protein sequence ID" value="CAI6349157.1"/>
    <property type="molecule type" value="Genomic_DNA"/>
</dbReference>
<comment type="subcellular location">
    <subcellularLocation>
        <location evidence="1">Secreted</location>
    </subcellularLocation>
</comment>
<dbReference type="PROSITE" id="PS50240">
    <property type="entry name" value="TRYPSIN_DOM"/>
    <property type="match status" value="1"/>
</dbReference>
<evidence type="ECO:0000256" key="4">
    <source>
        <dbReference type="ARBA" id="ARBA00022801"/>
    </source>
</evidence>
<reference evidence="9 10" key="1">
    <citation type="submission" date="2023-01" db="EMBL/GenBank/DDBJ databases">
        <authorList>
            <person name="Whitehead M."/>
        </authorList>
    </citation>
    <scope>NUCLEOTIDE SEQUENCE [LARGE SCALE GENOMIC DNA]</scope>
</reference>
<sequence length="403" mass="45078">MYLKIKYYLYFKIVLALILCLSISGHTANIKVLDLYEGDVCQVSEDNSRNHVCKQPENCTSLEQQLRDQDFPHVCSFIKNKPIVCCSPTVTINATNFEPVLKPPISTSSYSATEMCSKYKDLVYEKNVQQSSSGGRQPKKTLKCFNVMTLIVGGMKARPMEFPHMALLGYGNIEDVEKAWGCGGSLISNRWILSAAHCTINPGRTVSWARLGVLNIYSLKSDDPSPADYKVVERVVHPKYNSTYVYNDIALFRLEVEVKFSEHLRPVCLNTVQNLSFSLTTATGWGRTSTNGLISPDLLKVDLSLISNENCKYSYPQSANPRINFGILEDSMICAGDHVNGNDTCTGDSGGPLQIKHPEYICMYSQIGITSFGKYCGNRYTPGVFTRVSEYVPWIEQIVWPKS</sequence>